<organism evidence="2 3">
    <name type="scientific">Paramecium primaurelia</name>
    <dbReference type="NCBI Taxonomy" id="5886"/>
    <lineage>
        <taxon>Eukaryota</taxon>
        <taxon>Sar</taxon>
        <taxon>Alveolata</taxon>
        <taxon>Ciliophora</taxon>
        <taxon>Intramacronucleata</taxon>
        <taxon>Oligohymenophorea</taxon>
        <taxon>Peniculida</taxon>
        <taxon>Parameciidae</taxon>
        <taxon>Paramecium</taxon>
    </lineage>
</organism>
<protein>
    <recommendedName>
        <fullName evidence="4">Transmembrane protein</fullName>
    </recommendedName>
</protein>
<comment type="caution">
    <text evidence="2">The sequence shown here is derived from an EMBL/GenBank/DDBJ whole genome shotgun (WGS) entry which is preliminary data.</text>
</comment>
<dbReference type="EMBL" id="CAJJDM010000063">
    <property type="protein sequence ID" value="CAD8079812.1"/>
    <property type="molecule type" value="Genomic_DNA"/>
</dbReference>
<evidence type="ECO:0000313" key="3">
    <source>
        <dbReference type="Proteomes" id="UP000688137"/>
    </source>
</evidence>
<feature type="transmembrane region" description="Helical" evidence="1">
    <location>
        <begin position="28"/>
        <end position="51"/>
    </location>
</feature>
<name>A0A8S1MKZ1_PARPR</name>
<sequence>MNKYTLNFKDKEIESSYQNITQQGFRMFTLNIVTFGLLAVVIIKIIESILVEQYQHIYKYCLFICYMLIQYGIIKKYTKYIRISIILLNHILALFFSLQISEQDDSYNNFLKGANVMGANFLMFISGEFIDTAFSAITIGLMRIIFVQVQTNQVQFSTIISSVLVIFCTIRYLYHYHKAMRNQYLYTLNDSHWQKILSSIAFKQPYVVFSFIEDTLQFTLKSEAQCQKFFNRQFDGSTFIRDSVYKGTKLENFLFKQIQKYRVDRASVFNKTLVVEYLKKMIRIECSIYYGNKPTILLLMRDFLNEKKPDTSIYELRHRNFIKLLLKVLNHLDRLSSFKCRLLERKLLILQLFEDLRHSKLRETEINIYNLAHILHNLYSHLSVKAFVIGNSNLNTISNIFLLIMMIVAENSKGTYLSINLTNEEDSLKQLTMSGNFEIDKIKRTLQQISDYIQLISSFQKIEQYKIQFNLNQQIYIPFQLNEINARSLKHIDLL</sequence>
<dbReference type="OMA" id="ANFLMFI"/>
<proteinExistence type="predicted"/>
<keyword evidence="1" id="KW-0472">Membrane</keyword>
<feature type="transmembrane region" description="Helical" evidence="1">
    <location>
        <begin position="154"/>
        <end position="174"/>
    </location>
</feature>
<feature type="transmembrane region" description="Helical" evidence="1">
    <location>
        <begin position="121"/>
        <end position="142"/>
    </location>
</feature>
<keyword evidence="1" id="KW-1133">Transmembrane helix</keyword>
<dbReference type="Proteomes" id="UP000688137">
    <property type="component" value="Unassembled WGS sequence"/>
</dbReference>
<keyword evidence="3" id="KW-1185">Reference proteome</keyword>
<keyword evidence="1" id="KW-0812">Transmembrane</keyword>
<accession>A0A8S1MKZ1</accession>
<evidence type="ECO:0000256" key="1">
    <source>
        <dbReference type="SAM" id="Phobius"/>
    </source>
</evidence>
<dbReference type="AlphaFoldDB" id="A0A8S1MKZ1"/>
<reference evidence="2" key="1">
    <citation type="submission" date="2021-01" db="EMBL/GenBank/DDBJ databases">
        <authorList>
            <consortium name="Genoscope - CEA"/>
            <person name="William W."/>
        </authorList>
    </citation>
    <scope>NUCLEOTIDE SEQUENCE</scope>
</reference>
<feature type="transmembrane region" description="Helical" evidence="1">
    <location>
        <begin position="81"/>
        <end position="101"/>
    </location>
</feature>
<evidence type="ECO:0008006" key="4">
    <source>
        <dbReference type="Google" id="ProtNLM"/>
    </source>
</evidence>
<evidence type="ECO:0000313" key="2">
    <source>
        <dbReference type="EMBL" id="CAD8079812.1"/>
    </source>
</evidence>
<gene>
    <name evidence="2" type="ORF">PPRIM_AZ9-3.1.T0620213</name>
</gene>
<feature type="transmembrane region" description="Helical" evidence="1">
    <location>
        <begin position="57"/>
        <end position="74"/>
    </location>
</feature>